<dbReference type="GO" id="GO:0000175">
    <property type="term" value="F:3'-5'-RNA exonuclease activity"/>
    <property type="evidence" value="ECO:0007669"/>
    <property type="project" value="InterPro"/>
</dbReference>
<dbReference type="GO" id="GO:0005730">
    <property type="term" value="C:nucleolus"/>
    <property type="evidence" value="ECO:0007669"/>
    <property type="project" value="TreeGrafter"/>
</dbReference>
<keyword evidence="6" id="KW-0269">Exonuclease</keyword>
<feature type="region of interest" description="Disordered" evidence="10">
    <location>
        <begin position="724"/>
        <end position="782"/>
    </location>
</feature>
<dbReference type="Pfam" id="PF00570">
    <property type="entry name" value="HRDC"/>
    <property type="match status" value="1"/>
</dbReference>
<evidence type="ECO:0000256" key="4">
    <source>
        <dbReference type="ARBA" id="ARBA00022801"/>
    </source>
</evidence>
<keyword evidence="3" id="KW-0540">Nuclease</keyword>
<dbReference type="PANTHER" id="PTHR12124">
    <property type="entry name" value="POLYMYOSITIS/SCLERODERMA AUTOANTIGEN-RELATED"/>
    <property type="match status" value="1"/>
</dbReference>
<dbReference type="Proteomes" id="UP000507222">
    <property type="component" value="Unassembled WGS sequence"/>
</dbReference>
<keyword evidence="8" id="KW-0539">Nucleus</keyword>
<dbReference type="SUPFAM" id="SSF53098">
    <property type="entry name" value="Ribonuclease H-like"/>
    <property type="match status" value="1"/>
</dbReference>
<dbReference type="InterPro" id="IPR036397">
    <property type="entry name" value="RNaseH_sf"/>
</dbReference>
<dbReference type="SUPFAM" id="SSF47819">
    <property type="entry name" value="HRDC-like"/>
    <property type="match status" value="1"/>
</dbReference>
<feature type="region of interest" description="Disordered" evidence="10">
    <location>
        <begin position="1"/>
        <end position="23"/>
    </location>
</feature>
<dbReference type="InterPro" id="IPR002562">
    <property type="entry name" value="3'-5'_exonuclease_dom"/>
</dbReference>
<evidence type="ECO:0000313" key="12">
    <source>
        <dbReference type="EMBL" id="CAB4285868.1"/>
    </source>
</evidence>
<evidence type="ECO:0000259" key="11">
    <source>
        <dbReference type="PROSITE" id="PS50967"/>
    </source>
</evidence>
<evidence type="ECO:0000256" key="6">
    <source>
        <dbReference type="ARBA" id="ARBA00022839"/>
    </source>
</evidence>
<dbReference type="InterPro" id="IPR045092">
    <property type="entry name" value="Rrp6-like"/>
</dbReference>
<feature type="region of interest" description="Disordered" evidence="10">
    <location>
        <begin position="833"/>
        <end position="882"/>
    </location>
</feature>
<dbReference type="Pfam" id="PF01612">
    <property type="entry name" value="DNA_pol_A_exo1"/>
    <property type="match status" value="1"/>
</dbReference>
<protein>
    <recommendedName>
        <fullName evidence="11">HRDC domain-containing protein</fullName>
    </recommendedName>
</protein>
<comment type="subcellular location">
    <subcellularLocation>
        <location evidence="1">Nucleus</location>
    </subcellularLocation>
</comment>
<dbReference type="GO" id="GO:0080188">
    <property type="term" value="P:gene silencing by siRNA-directed DNA methylation"/>
    <property type="evidence" value="ECO:0007669"/>
    <property type="project" value="UniProtKB-ARBA"/>
</dbReference>
<dbReference type="InterPro" id="IPR002121">
    <property type="entry name" value="HRDC_dom"/>
</dbReference>
<evidence type="ECO:0000256" key="10">
    <source>
        <dbReference type="SAM" id="MobiDB-lite"/>
    </source>
</evidence>
<gene>
    <name evidence="12" type="ORF">CURHAP_LOCUS41859</name>
</gene>
<comment type="similarity">
    <text evidence="9">Belongs to the exosome component 10/RRP6 family.</text>
</comment>
<dbReference type="Gene3D" id="1.10.150.80">
    <property type="entry name" value="HRDC domain"/>
    <property type="match status" value="1"/>
</dbReference>
<dbReference type="GO" id="GO:0071044">
    <property type="term" value="P:histone mRNA catabolic process"/>
    <property type="evidence" value="ECO:0007669"/>
    <property type="project" value="TreeGrafter"/>
</dbReference>
<evidence type="ECO:0000256" key="8">
    <source>
        <dbReference type="ARBA" id="ARBA00023242"/>
    </source>
</evidence>
<feature type="region of interest" description="Disordered" evidence="10">
    <location>
        <begin position="591"/>
        <end position="617"/>
    </location>
</feature>
<dbReference type="GO" id="GO:0071040">
    <property type="term" value="P:nuclear polyadenylation-dependent antisense transcript catabolic process"/>
    <property type="evidence" value="ECO:0007669"/>
    <property type="project" value="TreeGrafter"/>
</dbReference>
<dbReference type="GO" id="GO:0071038">
    <property type="term" value="P:TRAMP-dependent tRNA surveillance pathway"/>
    <property type="evidence" value="ECO:0007669"/>
    <property type="project" value="TreeGrafter"/>
</dbReference>
<evidence type="ECO:0000256" key="3">
    <source>
        <dbReference type="ARBA" id="ARBA00022722"/>
    </source>
</evidence>
<name>A0A6J5VIZ5_PRUAR</name>
<dbReference type="FunFam" id="1.10.150.80:FF:000001">
    <property type="entry name" value="Putative exosome component 10"/>
    <property type="match status" value="1"/>
</dbReference>
<accession>A0A6J5VIZ5</accession>
<feature type="domain" description="HRDC" evidence="11">
    <location>
        <begin position="480"/>
        <end position="560"/>
    </location>
</feature>
<dbReference type="GO" id="GO:0071036">
    <property type="term" value="P:nuclear polyadenylation-dependent snoRNA catabolic process"/>
    <property type="evidence" value="ECO:0007669"/>
    <property type="project" value="TreeGrafter"/>
</dbReference>
<dbReference type="SMART" id="SM00341">
    <property type="entry name" value="HRDC"/>
    <property type="match status" value="1"/>
</dbReference>
<evidence type="ECO:0000256" key="5">
    <source>
        <dbReference type="ARBA" id="ARBA00022835"/>
    </source>
</evidence>
<dbReference type="FunFam" id="3.30.420.10:FF:000065">
    <property type="entry name" value="Protein RRP6-like 2 isoform A"/>
    <property type="match status" value="1"/>
</dbReference>
<dbReference type="PROSITE" id="PS50967">
    <property type="entry name" value="HRDC"/>
    <property type="match status" value="1"/>
</dbReference>
<dbReference type="GO" id="GO:0000467">
    <property type="term" value="P:exonucleolytic trimming to generate mature 3'-end of 5.8S rRNA from tricistronic rRNA transcript (SSU-rRNA, 5.8S rRNA, LSU-rRNA)"/>
    <property type="evidence" value="ECO:0007669"/>
    <property type="project" value="InterPro"/>
</dbReference>
<dbReference type="GO" id="GO:0071035">
    <property type="term" value="P:nuclear polyadenylation-dependent rRNA catabolic process"/>
    <property type="evidence" value="ECO:0007669"/>
    <property type="project" value="TreeGrafter"/>
</dbReference>
<dbReference type="InterPro" id="IPR012337">
    <property type="entry name" value="RNaseH-like_sf"/>
</dbReference>
<dbReference type="InterPro" id="IPR044876">
    <property type="entry name" value="HRDC_dom_sf"/>
</dbReference>
<keyword evidence="2" id="KW-0698">rRNA processing</keyword>
<dbReference type="EMBL" id="CAEKDK010000007">
    <property type="protein sequence ID" value="CAB4285868.1"/>
    <property type="molecule type" value="Genomic_DNA"/>
</dbReference>
<dbReference type="PANTHER" id="PTHR12124:SF47">
    <property type="entry name" value="EXOSOME COMPONENT 10"/>
    <property type="match status" value="1"/>
</dbReference>
<dbReference type="GO" id="GO:0000176">
    <property type="term" value="C:nuclear exosome (RNase complex)"/>
    <property type="evidence" value="ECO:0007669"/>
    <property type="project" value="InterPro"/>
</dbReference>
<keyword evidence="5" id="KW-0271">Exosome</keyword>
<keyword evidence="4" id="KW-0378">Hydrolase</keyword>
<evidence type="ECO:0000313" key="13">
    <source>
        <dbReference type="Proteomes" id="UP000507222"/>
    </source>
</evidence>
<dbReference type="GO" id="GO:0000166">
    <property type="term" value="F:nucleotide binding"/>
    <property type="evidence" value="ECO:0007669"/>
    <property type="project" value="InterPro"/>
</dbReference>
<dbReference type="GO" id="GO:0071037">
    <property type="term" value="P:nuclear polyadenylation-dependent snRNA catabolic process"/>
    <property type="evidence" value="ECO:0007669"/>
    <property type="project" value="TreeGrafter"/>
</dbReference>
<dbReference type="SMART" id="SM00474">
    <property type="entry name" value="35EXOc"/>
    <property type="match status" value="1"/>
</dbReference>
<dbReference type="GO" id="GO:0071051">
    <property type="term" value="P:poly(A)-dependent snoRNA 3'-end processing"/>
    <property type="evidence" value="ECO:0007669"/>
    <property type="project" value="TreeGrafter"/>
</dbReference>
<reference evidence="12 13" key="1">
    <citation type="submission" date="2020-05" db="EMBL/GenBank/DDBJ databases">
        <authorList>
            <person name="Campoy J."/>
            <person name="Schneeberger K."/>
            <person name="Spophaly S."/>
        </authorList>
    </citation>
    <scope>NUCLEOTIDE SEQUENCE [LARGE SCALE GENOMIC DNA]</scope>
    <source>
        <strain evidence="12">PruArmRojPasFocal</strain>
    </source>
</reference>
<dbReference type="InterPro" id="IPR012588">
    <property type="entry name" value="Exosome-assoc_fac_Rrp6_N"/>
</dbReference>
<dbReference type="GO" id="GO:0071039">
    <property type="term" value="P:nuclear polyadenylation-dependent CUT catabolic process"/>
    <property type="evidence" value="ECO:0007669"/>
    <property type="project" value="TreeGrafter"/>
</dbReference>
<evidence type="ECO:0000256" key="9">
    <source>
        <dbReference type="ARBA" id="ARBA00043957"/>
    </source>
</evidence>
<proteinExistence type="inferred from homology"/>
<evidence type="ECO:0000256" key="2">
    <source>
        <dbReference type="ARBA" id="ARBA00022552"/>
    </source>
</evidence>
<sequence>MPLTTTMSEEAMKVDQPQPPRTEALQNLTKGPLSSSISKLSGSSRGIPSNQDFYFYRNFDEFKVPIEQITEQSQLMLGSVGSSAPIWGKKMAFPQDLDDAYDWLVNVNDEVLERFDSSVDEFKRIRKEAEEPKRAMIADFDSENGFQLVCGKKKKGPSGSVSANGDSTQVSSVKVATKDKKTVGTKPKVPFHIPTIRRPQEEFNILVNNSNQPFEHVWLQRSEDDQRFLHPLEKLSVLDFVDTDVGDVEPVKPLSLESTPFKLVEEVKDLKELAAKLRGVNEFAVDLEHNQYRSFQGMTCLMQISTRTEDFIVDTLKLRIHIGPYLREVFKDPAKRKVMHGADRDIMWLQRDFGIYICNLFDTGQASRVLKMERNSLEYLLHQLCGVTANKEYQNADWRLRPLPEEMVRYAREDTHYLLHMYDLMRTMLCLMPKESENLDTPLVEVYKRSYDICMHLYEKELLTENSYLHIYGLQGAGFNAQQLAIVSGLCEWRDVVARAEDESTGYILPNKTLLEIAKQMPVTTSKLKRLVKSKHPYIERNLASVVSIIGHSMQNAAFFEPAVEHLKLGHAGMATEDNILANEGSEAVLPDESASNSINGDISAASPASPPHKMEDTELGCGASELVRGGQESSLEHPGENGKGKIECVATLLCFLDRILFRGKAEKQAAMPVTGVSVQVQKKPSCAFSSLLGSGVPKRKFDADRKNKEDKLEQIRSSMNFPFHSFAGSSEQSKPIIEPPATNVGEPINGCSETRNENDSVASALGRDGEDEPMSLSDLSSSFQKCFQSRKQNRKPREVEKSQESGGLQVKPFDYEAAKRGVIFGAKPVKEAGEGVRSLNSGGKKKSLGGIVSNDDGSKELAQGRRRQAFPASGNRSATFR</sequence>
<evidence type="ECO:0000256" key="7">
    <source>
        <dbReference type="ARBA" id="ARBA00023158"/>
    </source>
</evidence>
<dbReference type="GO" id="GO:0003727">
    <property type="term" value="F:single-stranded RNA binding"/>
    <property type="evidence" value="ECO:0007669"/>
    <property type="project" value="TreeGrafter"/>
</dbReference>
<organism evidence="12 13">
    <name type="scientific">Prunus armeniaca</name>
    <name type="common">Apricot</name>
    <name type="synonym">Armeniaca vulgaris</name>
    <dbReference type="NCBI Taxonomy" id="36596"/>
    <lineage>
        <taxon>Eukaryota</taxon>
        <taxon>Viridiplantae</taxon>
        <taxon>Streptophyta</taxon>
        <taxon>Embryophyta</taxon>
        <taxon>Tracheophyta</taxon>
        <taxon>Spermatophyta</taxon>
        <taxon>Magnoliopsida</taxon>
        <taxon>eudicotyledons</taxon>
        <taxon>Gunneridae</taxon>
        <taxon>Pentapetalae</taxon>
        <taxon>rosids</taxon>
        <taxon>fabids</taxon>
        <taxon>Rosales</taxon>
        <taxon>Rosaceae</taxon>
        <taxon>Amygdaloideae</taxon>
        <taxon>Amygdaleae</taxon>
        <taxon>Prunus</taxon>
    </lineage>
</organism>
<dbReference type="Pfam" id="PF08066">
    <property type="entry name" value="PMC2NT"/>
    <property type="match status" value="1"/>
</dbReference>
<dbReference type="CDD" id="cd06147">
    <property type="entry name" value="Rrp6p_like_exo"/>
    <property type="match status" value="1"/>
</dbReference>
<evidence type="ECO:0000256" key="1">
    <source>
        <dbReference type="ARBA" id="ARBA00004123"/>
    </source>
</evidence>
<dbReference type="Gene3D" id="3.30.420.10">
    <property type="entry name" value="Ribonuclease H-like superfamily/Ribonuclease H"/>
    <property type="match status" value="1"/>
</dbReference>
<dbReference type="InterPro" id="IPR010997">
    <property type="entry name" value="HRDC-like_sf"/>
</dbReference>
<dbReference type="InterPro" id="IPR049559">
    <property type="entry name" value="Rrp6p-like_exo"/>
</dbReference>
<dbReference type="AlphaFoldDB" id="A0A6J5VIZ5"/>
<keyword evidence="7" id="KW-0943">RNA-mediated gene silencing</keyword>